<dbReference type="Proteomes" id="UP000824533">
    <property type="component" value="Linkage Group LG04"/>
</dbReference>
<comment type="caution">
    <text evidence="1">The sequence shown here is derived from an EMBL/GenBank/DDBJ whole genome shotgun (WGS) entry which is preliminary data.</text>
</comment>
<organism evidence="1 2">
    <name type="scientific">Dendrolimus kikuchii</name>
    <dbReference type="NCBI Taxonomy" id="765133"/>
    <lineage>
        <taxon>Eukaryota</taxon>
        <taxon>Metazoa</taxon>
        <taxon>Ecdysozoa</taxon>
        <taxon>Arthropoda</taxon>
        <taxon>Hexapoda</taxon>
        <taxon>Insecta</taxon>
        <taxon>Pterygota</taxon>
        <taxon>Neoptera</taxon>
        <taxon>Endopterygota</taxon>
        <taxon>Lepidoptera</taxon>
        <taxon>Glossata</taxon>
        <taxon>Ditrysia</taxon>
        <taxon>Bombycoidea</taxon>
        <taxon>Lasiocampidae</taxon>
        <taxon>Dendrolimus</taxon>
    </lineage>
</organism>
<accession>A0ACC1DE12</accession>
<gene>
    <name evidence="1" type="ORF">K1T71_002854</name>
</gene>
<reference evidence="1 2" key="1">
    <citation type="journal article" date="2021" name="Front. Genet.">
        <title>Chromosome-Level Genome Assembly Reveals Significant Gene Expansion in the Toll and IMD Signaling Pathways of Dendrolimus kikuchii.</title>
        <authorList>
            <person name="Zhou J."/>
            <person name="Wu P."/>
            <person name="Xiong Z."/>
            <person name="Liu N."/>
            <person name="Zhao N."/>
            <person name="Ji M."/>
            <person name="Qiu Y."/>
            <person name="Yang B."/>
        </authorList>
    </citation>
    <scope>NUCLEOTIDE SEQUENCE [LARGE SCALE GENOMIC DNA]</scope>
    <source>
        <strain evidence="1">Ann1</strain>
    </source>
</reference>
<evidence type="ECO:0000313" key="1">
    <source>
        <dbReference type="EMBL" id="KAJ0182132.1"/>
    </source>
</evidence>
<protein>
    <submittedName>
        <fullName evidence="1">Uncharacterized protein</fullName>
    </submittedName>
</protein>
<evidence type="ECO:0000313" key="2">
    <source>
        <dbReference type="Proteomes" id="UP000824533"/>
    </source>
</evidence>
<name>A0ACC1DE12_9NEOP</name>
<sequence length="331" mass="36658">MLLLTTLLALSGLVTSSRVNNTPKYYYLKDAIYHFDTFKNKHGKIYPDVEEETKRLEIFKGNLQRINYLNDLENDTVHGLTMFVDLTDEEFTSIHACFVNPLDSGSCEEVTDVQDSGAPEEFDWRDYNAVTEVKNQGHCGSCWAFGSTGALEGAYALKYKELTAFSEKQLMDCDKDANGCDGGNMADAFSYLMSAGGAMTEQDYPYQPAVGSCKFDAGKVKARVTQCYTFNLQGDEEKLKQLLHARGPITIGVNSVPMRTYDGTSVLKICDPYMINHSVLLVGYGTDNGTPYWLIKNSWGLNYGIGGYIKILRGNNVCGLMNPSMAIPVVA</sequence>
<dbReference type="EMBL" id="CM034390">
    <property type="protein sequence ID" value="KAJ0182132.1"/>
    <property type="molecule type" value="Genomic_DNA"/>
</dbReference>
<keyword evidence="2" id="KW-1185">Reference proteome</keyword>
<proteinExistence type="predicted"/>